<dbReference type="KEGG" id="cmar:IMCC12053_380"/>
<sequence>MANFKTIRAILAVVGVLTISACVEANPQIIAMPDTAPHTAVDAVSTQSKAY</sequence>
<dbReference type="Proteomes" id="UP000064920">
    <property type="component" value="Chromosome"/>
</dbReference>
<gene>
    <name evidence="1" type="ORF">IMCC12053_380</name>
</gene>
<evidence type="ECO:0000313" key="1">
    <source>
        <dbReference type="EMBL" id="ALI54329.1"/>
    </source>
</evidence>
<protein>
    <submittedName>
        <fullName evidence="1">Uncharacterized protein</fullName>
    </submittedName>
</protein>
<organism evidence="1 2">
    <name type="scientific">Celeribacter marinus</name>
    <dbReference type="NCBI Taxonomy" id="1397108"/>
    <lineage>
        <taxon>Bacteria</taxon>
        <taxon>Pseudomonadati</taxon>
        <taxon>Pseudomonadota</taxon>
        <taxon>Alphaproteobacteria</taxon>
        <taxon>Rhodobacterales</taxon>
        <taxon>Roseobacteraceae</taxon>
        <taxon>Celeribacter</taxon>
    </lineage>
</organism>
<keyword evidence="2" id="KW-1185">Reference proteome</keyword>
<evidence type="ECO:0000313" key="2">
    <source>
        <dbReference type="Proteomes" id="UP000064920"/>
    </source>
</evidence>
<name>A0A0N9ZWI1_9RHOB</name>
<dbReference type="EMBL" id="CP012023">
    <property type="protein sequence ID" value="ALI54329.1"/>
    <property type="molecule type" value="Genomic_DNA"/>
</dbReference>
<proteinExistence type="predicted"/>
<dbReference type="RefSeq" id="WP_156320726.1">
    <property type="nucleotide sequence ID" value="NZ_CP012023.1"/>
</dbReference>
<dbReference type="PROSITE" id="PS51257">
    <property type="entry name" value="PROKAR_LIPOPROTEIN"/>
    <property type="match status" value="1"/>
</dbReference>
<dbReference type="AlphaFoldDB" id="A0A0N9ZWI1"/>
<dbReference type="STRING" id="1397108.IMCC12053_380"/>
<accession>A0A0N9ZWI1</accession>
<reference evidence="1 2" key="1">
    <citation type="submission" date="2015-05" db="EMBL/GenBank/DDBJ databases">
        <authorList>
            <person name="Wang D.B."/>
            <person name="Wang M."/>
        </authorList>
    </citation>
    <scope>NUCLEOTIDE SEQUENCE [LARGE SCALE GENOMIC DNA]</scope>
    <source>
        <strain evidence="1 2">IMCC 12053</strain>
    </source>
</reference>
<dbReference type="PATRIC" id="fig|1397108.4.peg.395"/>